<evidence type="ECO:0000313" key="1">
    <source>
        <dbReference type="EMBL" id="SFJ02862.1"/>
    </source>
</evidence>
<dbReference type="RefSeq" id="WP_066603377.1">
    <property type="nucleotide sequence ID" value="NZ_FORY01000001.1"/>
</dbReference>
<name>A0A1I3N0Z0_9RHOB</name>
<sequence length="175" mass="18605">MNGKLVAGGIVISALVFGAGLYYSQVYAYYDAIPADAPAATIRVTTFEGVQEDILAENFTGIDAETSPIKFRACFTTPLSLSMMTETFQPYENAAPLVAQKWFKCFDAATIGADLEAGRAIAFLGAENTPYGIDRVVAIYPDGRGFAWNQINRCGKAVYDGDPAPAGCPPAPEGN</sequence>
<keyword evidence="2" id="KW-1185">Reference proteome</keyword>
<reference evidence="1 2" key="1">
    <citation type="submission" date="2016-10" db="EMBL/GenBank/DDBJ databases">
        <authorList>
            <person name="de Groot N.N."/>
        </authorList>
    </citation>
    <scope>NUCLEOTIDE SEQUENCE [LARGE SCALE GENOMIC DNA]</scope>
    <source>
        <strain evidence="1 2">CGMCC 1.8891</strain>
    </source>
</reference>
<protein>
    <recommendedName>
        <fullName evidence="3">Histidine kinase</fullName>
    </recommendedName>
</protein>
<dbReference type="GeneID" id="98663708"/>
<accession>A0A1I3N0Z0</accession>
<dbReference type="Proteomes" id="UP000183299">
    <property type="component" value="Unassembled WGS sequence"/>
</dbReference>
<organism evidence="1 2">
    <name type="scientific">Celeribacter halophilus</name>
    <dbReference type="NCBI Taxonomy" id="576117"/>
    <lineage>
        <taxon>Bacteria</taxon>
        <taxon>Pseudomonadati</taxon>
        <taxon>Pseudomonadota</taxon>
        <taxon>Alphaproteobacteria</taxon>
        <taxon>Rhodobacterales</taxon>
        <taxon>Roseobacteraceae</taxon>
        <taxon>Celeribacter</taxon>
    </lineage>
</organism>
<dbReference type="AlphaFoldDB" id="A0A1I3N0Z0"/>
<gene>
    <name evidence="1" type="ORF">SAMN04488138_101236</name>
</gene>
<dbReference type="OrthoDB" id="7819947at2"/>
<dbReference type="STRING" id="576117.SAMN04488138_101236"/>
<evidence type="ECO:0008006" key="3">
    <source>
        <dbReference type="Google" id="ProtNLM"/>
    </source>
</evidence>
<dbReference type="Pfam" id="PF20044">
    <property type="entry name" value="DUF6446"/>
    <property type="match status" value="1"/>
</dbReference>
<evidence type="ECO:0000313" key="2">
    <source>
        <dbReference type="Proteomes" id="UP000183299"/>
    </source>
</evidence>
<dbReference type="InterPro" id="IPR045616">
    <property type="entry name" value="DUF6446"/>
</dbReference>
<proteinExistence type="predicted"/>
<dbReference type="EMBL" id="FORY01000001">
    <property type="protein sequence ID" value="SFJ02862.1"/>
    <property type="molecule type" value="Genomic_DNA"/>
</dbReference>